<dbReference type="EMBL" id="CP069362">
    <property type="protein sequence ID" value="WGS65198.1"/>
    <property type="molecule type" value="Genomic_DNA"/>
</dbReference>
<evidence type="ECO:0000313" key="1">
    <source>
        <dbReference type="EMBL" id="WGS65198.1"/>
    </source>
</evidence>
<proteinExistence type="predicted"/>
<dbReference type="RefSeq" id="WP_280999474.1">
    <property type="nucleotide sequence ID" value="NZ_CP069362.1"/>
</dbReference>
<keyword evidence="2" id="KW-1185">Reference proteome</keyword>
<name>A0ABY8PRQ3_9BACT</name>
<sequence>MLEKEWKYFITDETEISKIKENSKKIGIIQWYLKSDENKEERISLN</sequence>
<organism evidence="1 2">
    <name type="scientific">Marinitoga aeolica</name>
    <dbReference type="NCBI Taxonomy" id="2809031"/>
    <lineage>
        <taxon>Bacteria</taxon>
        <taxon>Thermotogati</taxon>
        <taxon>Thermotogota</taxon>
        <taxon>Thermotogae</taxon>
        <taxon>Petrotogales</taxon>
        <taxon>Petrotogaceae</taxon>
        <taxon>Marinitoga</taxon>
    </lineage>
</organism>
<reference evidence="1 2" key="1">
    <citation type="submission" date="2021-02" db="EMBL/GenBank/DDBJ databases">
        <title>Characterization of Marinitoga sp. nov. str. BP5-C20A.</title>
        <authorList>
            <person name="Erauso G."/>
            <person name="Postec A."/>
        </authorList>
    </citation>
    <scope>NUCLEOTIDE SEQUENCE [LARGE SCALE GENOMIC DNA]</scope>
    <source>
        <strain evidence="1 2">BP5-C20A</strain>
    </source>
</reference>
<dbReference type="Proteomes" id="UP001232493">
    <property type="component" value="Chromosome"/>
</dbReference>
<gene>
    <name evidence="1" type="ORF">JRV97_01175</name>
</gene>
<accession>A0ABY8PRQ3</accession>
<protein>
    <submittedName>
        <fullName evidence="1">Uncharacterized protein</fullName>
    </submittedName>
</protein>
<evidence type="ECO:0000313" key="2">
    <source>
        <dbReference type="Proteomes" id="UP001232493"/>
    </source>
</evidence>